<dbReference type="Proteomes" id="UP001152561">
    <property type="component" value="Unassembled WGS sequence"/>
</dbReference>
<dbReference type="InterPro" id="IPR032675">
    <property type="entry name" value="LRR_dom_sf"/>
</dbReference>
<dbReference type="SUPFAM" id="SSF52058">
    <property type="entry name" value="L domain-like"/>
    <property type="match status" value="1"/>
</dbReference>
<evidence type="ECO:0000256" key="8">
    <source>
        <dbReference type="SAM" id="Phobius"/>
    </source>
</evidence>
<dbReference type="AlphaFoldDB" id="A0A9Q1QWV0"/>
<evidence type="ECO:0000256" key="2">
    <source>
        <dbReference type="ARBA" id="ARBA00004479"/>
    </source>
</evidence>
<name>A0A9Q1QWV0_9SOLA</name>
<dbReference type="SUPFAM" id="SSF56112">
    <property type="entry name" value="Protein kinase-like (PK-like)"/>
    <property type="match status" value="1"/>
</dbReference>
<proteinExistence type="predicted"/>
<dbReference type="PANTHER" id="PTHR48053">
    <property type="entry name" value="LEUCINE RICH REPEAT FAMILY PROTEIN, EXPRESSED"/>
    <property type="match status" value="1"/>
</dbReference>
<keyword evidence="6" id="KW-0675">Receptor</keyword>
<keyword evidence="7" id="KW-0067">ATP-binding</keyword>
<protein>
    <submittedName>
        <fullName evidence="9">Uncharacterized protein</fullName>
    </submittedName>
</protein>
<dbReference type="OrthoDB" id="676979at2759"/>
<dbReference type="EMBL" id="JAJAGQ010000020">
    <property type="protein sequence ID" value="KAJ8532251.1"/>
    <property type="molecule type" value="Genomic_DNA"/>
</dbReference>
<comment type="subcellular location">
    <subcellularLocation>
        <location evidence="1">Cell membrane</location>
    </subcellularLocation>
    <subcellularLocation>
        <location evidence="2">Membrane</location>
        <topology evidence="2">Single-pass type I membrane protein</topology>
    </subcellularLocation>
</comment>
<keyword evidence="8" id="KW-0812">Transmembrane</keyword>
<evidence type="ECO:0000256" key="3">
    <source>
        <dbReference type="ARBA" id="ARBA00022614"/>
    </source>
</evidence>
<comment type="caution">
    <text evidence="9">The sequence shown here is derived from an EMBL/GenBank/DDBJ whole genome shotgun (WGS) entry which is preliminary data.</text>
</comment>
<dbReference type="Gene3D" id="3.80.10.10">
    <property type="entry name" value="Ribonuclease Inhibitor"/>
    <property type="match status" value="2"/>
</dbReference>
<evidence type="ECO:0000313" key="10">
    <source>
        <dbReference type="Proteomes" id="UP001152561"/>
    </source>
</evidence>
<keyword evidence="8" id="KW-1133">Transmembrane helix</keyword>
<dbReference type="Pfam" id="PF00560">
    <property type="entry name" value="LRR_1"/>
    <property type="match status" value="5"/>
</dbReference>
<evidence type="ECO:0000256" key="6">
    <source>
        <dbReference type="ARBA" id="ARBA00023170"/>
    </source>
</evidence>
<evidence type="ECO:0000256" key="5">
    <source>
        <dbReference type="ARBA" id="ARBA00022737"/>
    </source>
</evidence>
<keyword evidence="10" id="KW-1185">Reference proteome</keyword>
<keyword evidence="4" id="KW-0732">Signal</keyword>
<dbReference type="InterPro" id="IPR011009">
    <property type="entry name" value="Kinase-like_dom_sf"/>
</dbReference>
<keyword evidence="7" id="KW-0547">Nucleotide-binding</keyword>
<dbReference type="InterPro" id="IPR001611">
    <property type="entry name" value="Leu-rich_rpt"/>
</dbReference>
<feature type="binding site" evidence="7">
    <location>
        <position position="455"/>
    </location>
    <ligand>
        <name>ATP</name>
        <dbReference type="ChEBI" id="CHEBI:30616"/>
    </ligand>
</feature>
<dbReference type="InterPro" id="IPR017441">
    <property type="entry name" value="Protein_kinase_ATP_BS"/>
</dbReference>
<keyword evidence="3" id="KW-0433">Leucine-rich repeat</keyword>
<feature type="transmembrane region" description="Helical" evidence="8">
    <location>
        <begin position="370"/>
        <end position="391"/>
    </location>
</feature>
<evidence type="ECO:0000256" key="4">
    <source>
        <dbReference type="ARBA" id="ARBA00022729"/>
    </source>
</evidence>
<dbReference type="PROSITE" id="PS00107">
    <property type="entry name" value="PROTEIN_KINASE_ATP"/>
    <property type="match status" value="1"/>
</dbReference>
<keyword evidence="5" id="KW-0677">Repeat</keyword>
<sequence>MGIFLNQSHNSFCDLKNLTFLDLNHNFLPGPFPAIYNCSNLEYLDLSYNFMNGNLPDDINRLSGNNLQYLNLTANNFNGNIPSAIGGLSQLKVLELAANLFDGSFPAETGNLLNLEFLVLSQNGFAPQTIPSRFTQLSGNIPQSVMSLNLDEVDLCKISLTGKIPEDFGKLKRLSKMIVFDNNLTGELPDSLGNCDTEKLSTFIIHDNLFTGQLPDRVASNLSVVDIRNNKFTGELPTGMSTWHSLSVFRASNNLLSGQIPQELIALPELIVHLPDGNLLSRNLPSNISSWKSLATLSSSRNQLSGPIPAALGLLPNLIDLDLFSNQLSGDIPTEFGNLRLTSLNLSSNHLSGLSSCKGKTRSDKFPVKLVTFLASVAAVTFLVAVLYSLFMLRSHRKRKQGLVSTWKLTPFHKLDFTESDIVSYLTENNIIGSGGSGQVHLVPLSRSGNYVAVKRIWSNQRMDHKHEKRVSCRSSDTRHNSTL</sequence>
<evidence type="ECO:0000256" key="7">
    <source>
        <dbReference type="PROSITE-ProRule" id="PRU10141"/>
    </source>
</evidence>
<dbReference type="PANTHER" id="PTHR48053:SF109">
    <property type="entry name" value="PROTEIN KINASE DOMAIN-CONTAINING PROTEIN"/>
    <property type="match status" value="1"/>
</dbReference>
<accession>A0A9Q1QWV0</accession>
<organism evidence="9 10">
    <name type="scientific">Anisodus acutangulus</name>
    <dbReference type="NCBI Taxonomy" id="402998"/>
    <lineage>
        <taxon>Eukaryota</taxon>
        <taxon>Viridiplantae</taxon>
        <taxon>Streptophyta</taxon>
        <taxon>Embryophyta</taxon>
        <taxon>Tracheophyta</taxon>
        <taxon>Spermatophyta</taxon>
        <taxon>Magnoliopsida</taxon>
        <taxon>eudicotyledons</taxon>
        <taxon>Gunneridae</taxon>
        <taxon>Pentapetalae</taxon>
        <taxon>asterids</taxon>
        <taxon>lamiids</taxon>
        <taxon>Solanales</taxon>
        <taxon>Solanaceae</taxon>
        <taxon>Solanoideae</taxon>
        <taxon>Hyoscyameae</taxon>
        <taxon>Anisodus</taxon>
    </lineage>
</organism>
<evidence type="ECO:0000313" key="9">
    <source>
        <dbReference type="EMBL" id="KAJ8532251.1"/>
    </source>
</evidence>
<reference evidence="10" key="1">
    <citation type="journal article" date="2023" name="Proc. Natl. Acad. Sci. U.S.A.">
        <title>Genomic and structural basis for evolution of tropane alkaloid biosynthesis.</title>
        <authorList>
            <person name="Wanga Y.-J."/>
            <person name="Taina T."/>
            <person name="Yua J.-Y."/>
            <person name="Lia J."/>
            <person name="Xua B."/>
            <person name="Chenc J."/>
            <person name="D'Auriad J.C."/>
            <person name="Huanga J.-P."/>
            <person name="Huanga S.-X."/>
        </authorList>
    </citation>
    <scope>NUCLEOTIDE SEQUENCE [LARGE SCALE GENOMIC DNA]</scope>
    <source>
        <strain evidence="10">cv. KIB-2019</strain>
    </source>
</reference>
<dbReference type="InterPro" id="IPR051716">
    <property type="entry name" value="Plant_RL_S/T_kinase"/>
</dbReference>
<gene>
    <name evidence="9" type="ORF">K7X08_012174</name>
</gene>
<dbReference type="GO" id="GO:0005886">
    <property type="term" value="C:plasma membrane"/>
    <property type="evidence" value="ECO:0007669"/>
    <property type="project" value="UniProtKB-SubCell"/>
</dbReference>
<dbReference type="GO" id="GO:0005524">
    <property type="term" value="F:ATP binding"/>
    <property type="evidence" value="ECO:0007669"/>
    <property type="project" value="UniProtKB-UniRule"/>
</dbReference>
<dbReference type="FunFam" id="3.80.10.10:FF:000383">
    <property type="entry name" value="Leucine-rich repeat receptor protein kinase EMS1"/>
    <property type="match status" value="1"/>
</dbReference>
<evidence type="ECO:0000256" key="1">
    <source>
        <dbReference type="ARBA" id="ARBA00004236"/>
    </source>
</evidence>
<keyword evidence="8" id="KW-0472">Membrane</keyword>